<dbReference type="PANTHER" id="PTHR10515:SF0">
    <property type="entry name" value="THYMIDINE PHOSPHORYLASE"/>
    <property type="match status" value="1"/>
</dbReference>
<dbReference type="SUPFAM" id="SSF54680">
    <property type="entry name" value="Pyrimidine nucleoside phosphorylase C-terminal domain"/>
    <property type="match status" value="1"/>
</dbReference>
<dbReference type="GO" id="GO:0006206">
    <property type="term" value="P:pyrimidine nucleobase metabolic process"/>
    <property type="evidence" value="ECO:0007669"/>
    <property type="project" value="InterPro"/>
</dbReference>
<dbReference type="NCBIfam" id="TIGR02644">
    <property type="entry name" value="Y_phosphoryl"/>
    <property type="match status" value="1"/>
</dbReference>
<dbReference type="GO" id="GO:0005829">
    <property type="term" value="C:cytosol"/>
    <property type="evidence" value="ECO:0007669"/>
    <property type="project" value="TreeGrafter"/>
</dbReference>
<feature type="domain" description="Pyrimidine nucleoside phosphorylase C-terminal" evidence="5">
    <location>
        <begin position="358"/>
        <end position="432"/>
    </location>
</feature>
<comment type="subunit">
    <text evidence="2">Homodimer.</text>
</comment>
<dbReference type="SUPFAM" id="SSF52418">
    <property type="entry name" value="Nucleoside phosphorylase/phosphoribosyltransferase catalytic domain"/>
    <property type="match status" value="1"/>
</dbReference>
<dbReference type="InterPro" id="IPR036566">
    <property type="entry name" value="PYNP-like_C_sf"/>
</dbReference>
<dbReference type="InterPro" id="IPR000312">
    <property type="entry name" value="Glycosyl_Trfase_fam3"/>
</dbReference>
<dbReference type="PIRSF" id="PIRSF000478">
    <property type="entry name" value="TP_PyNP"/>
    <property type="match status" value="1"/>
</dbReference>
<evidence type="ECO:0000259" key="5">
    <source>
        <dbReference type="SMART" id="SM00941"/>
    </source>
</evidence>
<dbReference type="InterPro" id="IPR013102">
    <property type="entry name" value="PYNP_C"/>
</dbReference>
<dbReference type="GO" id="GO:0009032">
    <property type="term" value="F:thymidine phosphorylase activity"/>
    <property type="evidence" value="ECO:0007669"/>
    <property type="project" value="TreeGrafter"/>
</dbReference>
<evidence type="ECO:0000256" key="3">
    <source>
        <dbReference type="ARBA" id="ARBA00022676"/>
    </source>
</evidence>
<dbReference type="GO" id="GO:0006213">
    <property type="term" value="P:pyrimidine nucleoside metabolic process"/>
    <property type="evidence" value="ECO:0007669"/>
    <property type="project" value="InterPro"/>
</dbReference>
<dbReference type="Gene3D" id="3.90.1170.30">
    <property type="entry name" value="Pyrimidine nucleoside phosphorylase-like, C-terminal domain"/>
    <property type="match status" value="1"/>
</dbReference>
<proteinExistence type="inferred from homology"/>
<name>V5YRJ2_9ACTN</name>
<dbReference type="SUPFAM" id="SSF47648">
    <property type="entry name" value="Nucleoside phosphorylase/phosphoribosyltransferase N-terminal domain"/>
    <property type="match status" value="1"/>
</dbReference>
<comment type="similarity">
    <text evidence="1">Belongs to the thymidine/pyrimidine-nucleoside phosphorylase family.</text>
</comment>
<dbReference type="InterPro" id="IPR035902">
    <property type="entry name" value="Nuc_phospho_transferase"/>
</dbReference>
<organism evidence="6">
    <name type="scientific">Sphaerisporangium sp. SANK 60911</name>
    <dbReference type="NCBI Taxonomy" id="1354075"/>
    <lineage>
        <taxon>Bacteria</taxon>
        <taxon>Bacillati</taxon>
        <taxon>Actinomycetota</taxon>
        <taxon>Actinomycetes</taxon>
        <taxon>Streptosporangiales</taxon>
        <taxon>Streptosporangiaceae</taxon>
        <taxon>Sphaerisporangium</taxon>
    </lineage>
</organism>
<evidence type="ECO:0000313" key="6">
    <source>
        <dbReference type="EMBL" id="BAO20185.1"/>
    </source>
</evidence>
<dbReference type="InterPro" id="IPR000053">
    <property type="entry name" value="Thymidine/pyrmidine_PPase"/>
</dbReference>
<keyword evidence="4" id="KW-0808">Transferase</keyword>
<dbReference type="AlphaFoldDB" id="V5YRJ2"/>
<accession>V5YRJ2</accession>
<keyword evidence="3" id="KW-0328">Glycosyltransferase</keyword>
<dbReference type="Gene3D" id="3.40.1030.10">
    <property type="entry name" value="Nucleoside phosphorylase/phosphoribosyltransferase catalytic domain"/>
    <property type="match status" value="1"/>
</dbReference>
<dbReference type="Pfam" id="PF07831">
    <property type="entry name" value="PYNP_C"/>
    <property type="match status" value="1"/>
</dbReference>
<dbReference type="EMBL" id="AB830104">
    <property type="protein sequence ID" value="BAO20185.1"/>
    <property type="molecule type" value="Genomic_DNA"/>
</dbReference>
<evidence type="ECO:0000256" key="2">
    <source>
        <dbReference type="ARBA" id="ARBA00011738"/>
    </source>
</evidence>
<dbReference type="GO" id="GO:0004645">
    <property type="term" value="F:1,4-alpha-oligoglucan phosphorylase activity"/>
    <property type="evidence" value="ECO:0007669"/>
    <property type="project" value="InterPro"/>
</dbReference>
<dbReference type="InterPro" id="IPR036320">
    <property type="entry name" value="Glycosyl_Trfase_fam3_N_dom_sf"/>
</dbReference>
<reference evidence="6" key="1">
    <citation type="journal article" date="2013" name="Angew. Chem. Int. Ed. Engl.">
        <title>Structure-based Gene Targeting Discovery of Sphaerimicin, a Bacterial Translocase I inhibitor.</title>
        <authorList>
            <person name="Funabashi M."/>
            <person name="Baba S."/>
            <person name="Takatsu T."/>
            <person name="Kizuka M."/>
            <person name="Ohata Y."/>
            <person name="Tanaka M."/>
            <person name="Nonaka K."/>
            <person name="Spork A.P."/>
            <person name="Ducho C."/>
            <person name="Chen W.C.L."/>
            <person name="Van Lanen S.G."/>
        </authorList>
    </citation>
    <scope>NUCLEOTIDE SEQUENCE</scope>
    <source>
        <strain evidence="6">SANK 60911</strain>
    </source>
</reference>
<evidence type="ECO:0000256" key="1">
    <source>
        <dbReference type="ARBA" id="ARBA00006915"/>
    </source>
</evidence>
<evidence type="ECO:0000256" key="4">
    <source>
        <dbReference type="ARBA" id="ARBA00022679"/>
    </source>
</evidence>
<dbReference type="FunFam" id="3.40.1030.10:FF:000003">
    <property type="entry name" value="Pyrimidine-nucleoside phosphorylase"/>
    <property type="match status" value="1"/>
</dbReference>
<dbReference type="NCBIfam" id="NF004490">
    <property type="entry name" value="PRK05820.1"/>
    <property type="match status" value="1"/>
</dbReference>
<dbReference type="PANTHER" id="PTHR10515">
    <property type="entry name" value="THYMIDINE PHOSPHORYLASE"/>
    <property type="match status" value="1"/>
</dbReference>
<dbReference type="InterPro" id="IPR018090">
    <property type="entry name" value="Pyrmidine_PPas_bac/euk"/>
</dbReference>
<sequence length="446" mass="46257">MGGTEVSGDREASARMIAAITRKRSGAALEASVIERLVGDVVAGRVPDYQTAAWLATVACQGLDSAETLALTRAYIAGGGHLDLRGRDRPVVDKHSTGGVGDKVTLVVVPAVAACGPLVAKMSGKGLGHAGGTLDKLASIAGLRLDLGAGEIPLVLDGVGMVITGQSEDLAPGDKATYGLRDVTGTVDSIPLIAASIMSKKLAVRTDALILDVKTGAGALMPDRADATRLAALMLEIGRAHGLRCRAVLSDMSRPLGYAVGNALEVKEALRVLAGEYVPRLSELCVTLSTLLLCAAEPDLDEESAGRRVRAVLESGAACERFARWVGAQGGDAGLVEHPERLPSAPLRHRVLAEDGGHVRSIEPRAIGMAALRLGAGRLTQHDTIDPSAGILLHRQVGDAVRPGDPLAELHHGGHGDLRPAIALVREAFTIGSEAPDTPPVVQQIW</sequence>
<dbReference type="Pfam" id="PF00591">
    <property type="entry name" value="Glycos_transf_3"/>
    <property type="match status" value="1"/>
</dbReference>
<dbReference type="Gene3D" id="1.20.970.10">
    <property type="entry name" value="Transferase, Pyrimidine Nucleoside Phosphorylase, Chain C"/>
    <property type="match status" value="1"/>
</dbReference>
<gene>
    <name evidence="6" type="primary">sphF</name>
</gene>
<protein>
    <submittedName>
        <fullName evidence="6">Putative pyrimidine-nucleoside phosphorylase</fullName>
    </submittedName>
</protein>
<dbReference type="SMART" id="SM00941">
    <property type="entry name" value="PYNP_C"/>
    <property type="match status" value="1"/>
</dbReference>
<dbReference type="InterPro" id="IPR017459">
    <property type="entry name" value="Glycosyl_Trfase_fam3_N_dom"/>
</dbReference>
<dbReference type="Pfam" id="PF02885">
    <property type="entry name" value="Glycos_trans_3N"/>
    <property type="match status" value="1"/>
</dbReference>